<sequence>MITSNPMQLKARIKNLAAEKHLPAQIVMQNYLMERLLERLSLSSYRENFIIKGGFLIAVMVGLGSRSTMDLDVTIKGFTLNHESIKTVFEQVCAIRVDDNVKFSFNRVTDIRETDDYPGIRVSLIASYPPLRVPLSVDVTTDDRITPREIEYTFPLLFEDRAISMMTYNLETILAEKLETILSRNIANTRPRDFYDIYILYSLRWGDCDLSLLRSALERTATKRGSLPLLTDYQAIVINVRDNPRMHTFWTNYQINFDYAKNISFEDTCAKILNIMQALKF</sequence>
<name>A0A372MIK9_9SPIR</name>
<dbReference type="AlphaFoldDB" id="A0A372MIK9"/>
<evidence type="ECO:0000313" key="1">
    <source>
        <dbReference type="EMBL" id="RFU95020.1"/>
    </source>
</evidence>
<evidence type="ECO:0000313" key="2">
    <source>
        <dbReference type="Proteomes" id="UP000264002"/>
    </source>
</evidence>
<proteinExistence type="predicted"/>
<protein>
    <submittedName>
        <fullName evidence="1">Nucleotidyl transferase AbiEii/AbiGii toxin family protein</fullName>
    </submittedName>
</protein>
<keyword evidence="1" id="KW-0808">Transferase</keyword>
<dbReference type="EMBL" id="QUWK01000006">
    <property type="protein sequence ID" value="RFU95020.1"/>
    <property type="molecule type" value="Genomic_DNA"/>
</dbReference>
<dbReference type="Proteomes" id="UP000264002">
    <property type="component" value="Unassembled WGS sequence"/>
</dbReference>
<reference evidence="1 2" key="2">
    <citation type="submission" date="2018-09" db="EMBL/GenBank/DDBJ databases">
        <title>Genome of Sphaerochaeta halotolerans strain 4-11.</title>
        <authorList>
            <person name="Nazina T.N."/>
            <person name="Sokolova D.S."/>
        </authorList>
    </citation>
    <scope>NUCLEOTIDE SEQUENCE [LARGE SCALE GENOMIC DNA]</scope>
    <source>
        <strain evidence="1 2">4-11</strain>
    </source>
</reference>
<dbReference type="GO" id="GO:0016740">
    <property type="term" value="F:transferase activity"/>
    <property type="evidence" value="ECO:0007669"/>
    <property type="project" value="UniProtKB-KW"/>
</dbReference>
<dbReference type="Pfam" id="PF08843">
    <property type="entry name" value="AbiEii"/>
    <property type="match status" value="1"/>
</dbReference>
<reference evidence="2" key="1">
    <citation type="submission" date="2018-08" db="EMBL/GenBank/DDBJ databases">
        <authorList>
            <person name="Grouzdev D.S."/>
            <person name="Krutkina M.S."/>
        </authorList>
    </citation>
    <scope>NUCLEOTIDE SEQUENCE [LARGE SCALE GENOMIC DNA]</scope>
    <source>
        <strain evidence="2">4-11</strain>
    </source>
</reference>
<dbReference type="OrthoDB" id="9808443at2"/>
<comment type="caution">
    <text evidence="1">The sequence shown here is derived from an EMBL/GenBank/DDBJ whole genome shotgun (WGS) entry which is preliminary data.</text>
</comment>
<accession>A0A372MIK9</accession>
<organism evidence="1 2">
    <name type="scientific">Sphaerochaeta halotolerans</name>
    <dbReference type="NCBI Taxonomy" id="2293840"/>
    <lineage>
        <taxon>Bacteria</taxon>
        <taxon>Pseudomonadati</taxon>
        <taxon>Spirochaetota</taxon>
        <taxon>Spirochaetia</taxon>
        <taxon>Spirochaetales</taxon>
        <taxon>Sphaerochaetaceae</taxon>
        <taxon>Sphaerochaeta</taxon>
    </lineage>
</organism>
<gene>
    <name evidence="1" type="ORF">DYP60_07310</name>
</gene>
<dbReference type="InterPro" id="IPR014942">
    <property type="entry name" value="AbiEii"/>
</dbReference>
<dbReference type="RefSeq" id="WP_117330277.1">
    <property type="nucleotide sequence ID" value="NZ_QUWK01000006.1"/>
</dbReference>
<keyword evidence="2" id="KW-1185">Reference proteome</keyword>